<accession>A0AA37LX18</accession>
<dbReference type="EMBL" id="BPPX01000034">
    <property type="protein sequence ID" value="GJC88600.1"/>
    <property type="molecule type" value="Genomic_DNA"/>
</dbReference>
<evidence type="ECO:0000313" key="3">
    <source>
        <dbReference type="Proteomes" id="UP001055172"/>
    </source>
</evidence>
<feature type="compositionally biased region" description="Basic and acidic residues" evidence="1">
    <location>
        <begin position="14"/>
        <end position="24"/>
    </location>
</feature>
<sequence length="111" mass="11752">MESGTMGDDGGVETGDKGRGEGRGRRTTARRNQERQQAEAEWKRRAVERKAELGHVSCVISNPAAFAAAGADADVDAERGVELMRNDGGPGDVEVGSGEAPGMRKTSPYTF</sequence>
<feature type="region of interest" description="Disordered" evidence="1">
    <location>
        <begin position="1"/>
        <end position="44"/>
    </location>
</feature>
<gene>
    <name evidence="2" type="ORF">ColLi_11438</name>
</gene>
<evidence type="ECO:0000256" key="1">
    <source>
        <dbReference type="SAM" id="MobiDB-lite"/>
    </source>
</evidence>
<comment type="caution">
    <text evidence="2">The sequence shown here is derived from an EMBL/GenBank/DDBJ whole genome shotgun (WGS) entry which is preliminary data.</text>
</comment>
<evidence type="ECO:0000313" key="2">
    <source>
        <dbReference type="EMBL" id="GJC88600.1"/>
    </source>
</evidence>
<proteinExistence type="predicted"/>
<dbReference type="Proteomes" id="UP001055172">
    <property type="component" value="Unassembled WGS sequence"/>
</dbReference>
<feature type="compositionally biased region" description="Basic and acidic residues" evidence="1">
    <location>
        <begin position="31"/>
        <end position="44"/>
    </location>
</feature>
<protein>
    <submittedName>
        <fullName evidence="2">Uncharacterized protein</fullName>
    </submittedName>
</protein>
<keyword evidence="3" id="KW-1185">Reference proteome</keyword>
<organism evidence="2 3">
    <name type="scientific">Colletotrichum liriopes</name>
    <dbReference type="NCBI Taxonomy" id="708192"/>
    <lineage>
        <taxon>Eukaryota</taxon>
        <taxon>Fungi</taxon>
        <taxon>Dikarya</taxon>
        <taxon>Ascomycota</taxon>
        <taxon>Pezizomycotina</taxon>
        <taxon>Sordariomycetes</taxon>
        <taxon>Hypocreomycetidae</taxon>
        <taxon>Glomerellales</taxon>
        <taxon>Glomerellaceae</taxon>
        <taxon>Colletotrichum</taxon>
        <taxon>Colletotrichum spaethianum species complex</taxon>
    </lineage>
</organism>
<name>A0AA37LX18_9PEZI</name>
<dbReference type="AlphaFoldDB" id="A0AA37LX18"/>
<reference evidence="2 3" key="1">
    <citation type="submission" date="2021-07" db="EMBL/GenBank/DDBJ databases">
        <title>Genome data of Colletotrichum spaethianum.</title>
        <authorList>
            <person name="Utami Y.D."/>
            <person name="Hiruma K."/>
        </authorList>
    </citation>
    <scope>NUCLEOTIDE SEQUENCE [LARGE SCALE GENOMIC DNA]</scope>
    <source>
        <strain evidence="2 3">MAFF 242679</strain>
    </source>
</reference>
<feature type="region of interest" description="Disordered" evidence="1">
    <location>
        <begin position="84"/>
        <end position="111"/>
    </location>
</feature>